<evidence type="ECO:0000313" key="4">
    <source>
        <dbReference type="Proteomes" id="UP000298693"/>
    </source>
</evidence>
<organism evidence="3 4">
    <name type="scientific">Azospirillum brasilense</name>
    <dbReference type="NCBI Taxonomy" id="192"/>
    <lineage>
        <taxon>Bacteria</taxon>
        <taxon>Pseudomonadati</taxon>
        <taxon>Pseudomonadota</taxon>
        <taxon>Alphaproteobacteria</taxon>
        <taxon>Rhodospirillales</taxon>
        <taxon>Azospirillaceae</taxon>
        <taxon>Azospirillum</taxon>
    </lineage>
</organism>
<dbReference type="Proteomes" id="UP000298693">
    <property type="component" value="Plasmid p1"/>
</dbReference>
<feature type="domain" description="Wadjet protein JetD C-terminal" evidence="2">
    <location>
        <begin position="82"/>
        <end position="156"/>
    </location>
</feature>
<evidence type="ECO:0000313" key="3">
    <source>
        <dbReference type="EMBL" id="QCO16989.1"/>
    </source>
</evidence>
<accession>A0A4D8RC30</accession>
<proteinExistence type="predicted"/>
<feature type="region of interest" description="Disordered" evidence="1">
    <location>
        <begin position="1"/>
        <end position="20"/>
    </location>
</feature>
<dbReference type="InterPro" id="IPR024534">
    <property type="entry name" value="JetD_C"/>
</dbReference>
<geneLocation type="plasmid" evidence="3">
    <name>p1</name>
</geneLocation>
<evidence type="ECO:0000259" key="2">
    <source>
        <dbReference type="Pfam" id="PF09983"/>
    </source>
</evidence>
<gene>
    <name evidence="3" type="ORF">D3869_17005</name>
</gene>
<name>A0A4D8RC30_AZOBR</name>
<dbReference type="Pfam" id="PF09983">
    <property type="entry name" value="JetD_C"/>
    <property type="match status" value="1"/>
</dbReference>
<feature type="compositionally biased region" description="Basic residues" evidence="1">
    <location>
        <begin position="45"/>
        <end position="54"/>
    </location>
</feature>
<feature type="compositionally biased region" description="Low complexity" evidence="1">
    <location>
        <begin position="59"/>
        <end position="69"/>
    </location>
</feature>
<evidence type="ECO:0000256" key="1">
    <source>
        <dbReference type="SAM" id="MobiDB-lite"/>
    </source>
</evidence>
<dbReference type="EMBL" id="CP032346">
    <property type="protein sequence ID" value="QCO16989.1"/>
    <property type="molecule type" value="Genomic_DNA"/>
</dbReference>
<keyword evidence="3" id="KW-0614">Plasmid</keyword>
<feature type="region of interest" description="Disordered" evidence="1">
    <location>
        <begin position="28"/>
        <end position="87"/>
    </location>
</feature>
<protein>
    <recommendedName>
        <fullName evidence="2">Wadjet protein JetD C-terminal domain-containing protein</fullName>
    </recommendedName>
</protein>
<dbReference type="AlphaFoldDB" id="A0A4D8RC30"/>
<sequence>MARGPSAVSSSNRSGQPKFRLYSATIRFNDRESHVLPPPRPRGAASRRVRRLHRRLPEPRGAAGAAPSAPRRPDAAPPVPLGDVDAGGARIAGHLEDSLGVEVVPHLMDPATVRRFGRTGRTADVTGLSRRSGAAGAIARTIIETGLLLEQEAVDPRPLCEVP</sequence>
<reference evidence="3 4" key="1">
    <citation type="submission" date="2018-09" db="EMBL/GenBank/DDBJ databases">
        <title>Whole genome based analysis of evolution and adaptive divergence in Indian and Brazilian strains of Azospirillum brasilense.</title>
        <authorList>
            <person name="Singh C."/>
            <person name="Tripathi A.K."/>
        </authorList>
    </citation>
    <scope>NUCLEOTIDE SEQUENCE [LARGE SCALE GENOMIC DNA]</scope>
    <source>
        <strain evidence="3 4">MTCC4039</strain>
        <plasmid evidence="3 4">p1</plasmid>
    </source>
</reference>